<keyword evidence="5" id="KW-0539">Nucleus</keyword>
<keyword evidence="4" id="KW-0779">Telomere</keyword>
<keyword evidence="6" id="KW-0131">Cell cycle</keyword>
<dbReference type="OrthoDB" id="5399929at2759"/>
<dbReference type="EMBL" id="JXTC01000463">
    <property type="protein sequence ID" value="PON52183.1"/>
    <property type="molecule type" value="Genomic_DNA"/>
</dbReference>
<comment type="subcellular location">
    <subcellularLocation>
        <location evidence="2">Chromosome</location>
        <location evidence="2">Telomere</location>
    </subcellularLocation>
    <subcellularLocation>
        <location evidence="1">Nucleus</location>
    </subcellularLocation>
</comment>
<dbReference type="InParanoid" id="A0A2P5BTR8"/>
<proteinExistence type="predicted"/>
<gene>
    <name evidence="8" type="ORF">TorRG33x02_309110</name>
</gene>
<accession>A0A2P5BTR8</accession>
<dbReference type="Proteomes" id="UP000237000">
    <property type="component" value="Unassembled WGS sequence"/>
</dbReference>
<evidence type="ECO:0000256" key="4">
    <source>
        <dbReference type="ARBA" id="ARBA00022895"/>
    </source>
</evidence>
<evidence type="ECO:0000313" key="8">
    <source>
        <dbReference type="EMBL" id="PON52183.1"/>
    </source>
</evidence>
<name>A0A2P5BTR8_TREOI</name>
<evidence type="ECO:0000256" key="5">
    <source>
        <dbReference type="ARBA" id="ARBA00023242"/>
    </source>
</evidence>
<feature type="domain" description="Telomere-associated protein Rif1 N-terminal" evidence="7">
    <location>
        <begin position="20"/>
        <end position="302"/>
    </location>
</feature>
<protein>
    <submittedName>
        <fullName evidence="8">Telomere-associated protein Rif</fullName>
    </submittedName>
</protein>
<keyword evidence="3" id="KW-0158">Chromosome</keyword>
<evidence type="ECO:0000256" key="1">
    <source>
        <dbReference type="ARBA" id="ARBA00004123"/>
    </source>
</evidence>
<evidence type="ECO:0000256" key="2">
    <source>
        <dbReference type="ARBA" id="ARBA00004574"/>
    </source>
</evidence>
<dbReference type="InterPro" id="IPR022031">
    <property type="entry name" value="Rif1_N"/>
</dbReference>
<dbReference type="PANTHER" id="PTHR22928">
    <property type="entry name" value="TELOMERE-ASSOCIATED PROTEIN RIF1"/>
    <property type="match status" value="1"/>
</dbReference>
<comment type="caution">
    <text evidence="8">The sequence shown here is derived from an EMBL/GenBank/DDBJ whole genome shotgun (WGS) entry which is preliminary data.</text>
</comment>
<reference evidence="9" key="1">
    <citation type="submission" date="2016-06" db="EMBL/GenBank/DDBJ databases">
        <title>Parallel loss of symbiosis genes in relatives of nitrogen-fixing non-legume Parasponia.</title>
        <authorList>
            <person name="Van Velzen R."/>
            <person name="Holmer R."/>
            <person name="Bu F."/>
            <person name="Rutten L."/>
            <person name="Van Zeijl A."/>
            <person name="Liu W."/>
            <person name="Santuari L."/>
            <person name="Cao Q."/>
            <person name="Sharma T."/>
            <person name="Shen D."/>
            <person name="Roswanjaya Y."/>
            <person name="Wardhani T."/>
            <person name="Kalhor M.S."/>
            <person name="Jansen J."/>
            <person name="Van den Hoogen J."/>
            <person name="Gungor B."/>
            <person name="Hartog M."/>
            <person name="Hontelez J."/>
            <person name="Verver J."/>
            <person name="Yang W.-C."/>
            <person name="Schijlen E."/>
            <person name="Repin R."/>
            <person name="Schilthuizen M."/>
            <person name="Schranz E."/>
            <person name="Heidstra R."/>
            <person name="Miyata K."/>
            <person name="Fedorova E."/>
            <person name="Kohlen W."/>
            <person name="Bisseling T."/>
            <person name="Smit S."/>
            <person name="Geurts R."/>
        </authorList>
    </citation>
    <scope>NUCLEOTIDE SEQUENCE [LARGE SCALE GENOMIC DNA]</scope>
    <source>
        <strain evidence="9">cv. RG33-2</strain>
    </source>
</reference>
<dbReference type="AlphaFoldDB" id="A0A2P5BTR8"/>
<evidence type="ECO:0000259" key="7">
    <source>
        <dbReference type="Pfam" id="PF12231"/>
    </source>
</evidence>
<dbReference type="InterPro" id="IPR016024">
    <property type="entry name" value="ARM-type_fold"/>
</dbReference>
<dbReference type="STRING" id="63057.A0A2P5BTR8"/>
<sequence>MSNFSDQLHEIKASISSGTNKSFAYSTLLYLQEQSTNSSASIQALAEATPSLVTLMVADVHDQDEEIAGQALKCLGFMMYHPSLCAAISVEGVNLVLESLVKLITTTKMKSVCNLGVWCISIQQFNEPVLGPHFDSLLQAVVHGLENPMGSLSTTFEAIQAVMRLAVQLAEKMRGLSHVWAPSIYRRLLSFDKRERDMSERCLLKIKSLILPPSRNLSKVLVKDMKQTLLTRMKDLLNHGSKIQAIRAWGWFIQLLGSYALKNRNLINDVLKIPEHTFSDHDPQLQIASQVAWQGLIDALIHPAILPYTRNDVKEDKCFPQTGTSTVENNEIQANGFLKSLKLIMTPLIGIMSSKCDASVYMSSFNTWCYLLYKLGASVNYSSVKKVVLQPVSEAVFQIGPDYKGMWVWNLCLDLVDDLLLANCRDVDNESSCLASRHLSATTSIGGPFTSGKCPWMQYPIKWLPWELSQLDFHLKIISSLTIQVSKITVSHEKRTLAYDASLRLFRSLLKGVQVELRKASTAYDDIFLCLNTILRFIKYLCEEHSEGSDRNDSHNISLQLIEVVVEEIEPAILGSPLYKVALDLKYIESQSILDKTRHTKVSGMCSLTYMGMVSPVVYLTVLYFSVMAQSNLNTSSANFILPATKKYFRILLSSHEQENFVSTVGLLYKHRGPSCFRMWTAIAESAKDYICDMKNISLFKLEHNNAYIATCNLLFYPLIICYCHQEDFMSAKISGSVEESHISVQRKLELEQVIEVWKSLYCSLRTSQLECFTAKNFPQDLCHTLDGWLDSYTCMFESTNGLESSHKDLDLDQISFFGGVVTCILEKFHSSELSPDGKNGCSRDQKISSGITSCLTMAIRFMRFLQTKIEKATSTILVMASRLYSALAHFISCLRLKHDTLSLVEIISSPLLQWLAQIEMQDVSNNDLFQLIWSETLNCLKRSQPPLIFDSAFLKLQSPLLEKTLDHPNPSISEPTICFWNSTYGDQIKLDYPQNLLHVLDKLSRNGRINLHKKCPSFLERCDRVRVNTALEEYRLNATHNMYWKRMELLNGNTDHTNKRKDGPCLNLKRKRLELTEHQKEVRRAQQGRERDCGGHGLGGIRTYTNLDFSQGNGDSQDSQEIWNLESILDTSEKA</sequence>
<dbReference type="SUPFAM" id="SSF48371">
    <property type="entry name" value="ARM repeat"/>
    <property type="match status" value="1"/>
</dbReference>
<organism evidence="8 9">
    <name type="scientific">Trema orientale</name>
    <name type="common">Charcoal tree</name>
    <name type="synonym">Celtis orientalis</name>
    <dbReference type="NCBI Taxonomy" id="63057"/>
    <lineage>
        <taxon>Eukaryota</taxon>
        <taxon>Viridiplantae</taxon>
        <taxon>Streptophyta</taxon>
        <taxon>Embryophyta</taxon>
        <taxon>Tracheophyta</taxon>
        <taxon>Spermatophyta</taxon>
        <taxon>Magnoliopsida</taxon>
        <taxon>eudicotyledons</taxon>
        <taxon>Gunneridae</taxon>
        <taxon>Pentapetalae</taxon>
        <taxon>rosids</taxon>
        <taxon>fabids</taxon>
        <taxon>Rosales</taxon>
        <taxon>Cannabaceae</taxon>
        <taxon>Trema</taxon>
    </lineage>
</organism>
<dbReference type="InterPro" id="IPR011989">
    <property type="entry name" value="ARM-like"/>
</dbReference>
<dbReference type="GO" id="GO:0005634">
    <property type="term" value="C:nucleus"/>
    <property type="evidence" value="ECO:0007669"/>
    <property type="project" value="UniProtKB-SubCell"/>
</dbReference>
<dbReference type="Pfam" id="PF12231">
    <property type="entry name" value="Rif1_N"/>
    <property type="match status" value="1"/>
</dbReference>
<evidence type="ECO:0000313" key="9">
    <source>
        <dbReference type="Proteomes" id="UP000237000"/>
    </source>
</evidence>
<keyword evidence="9" id="KW-1185">Reference proteome</keyword>
<evidence type="ECO:0000256" key="3">
    <source>
        <dbReference type="ARBA" id="ARBA00022454"/>
    </source>
</evidence>
<dbReference type="Gene3D" id="1.25.10.10">
    <property type="entry name" value="Leucine-rich Repeat Variant"/>
    <property type="match status" value="1"/>
</dbReference>
<dbReference type="PANTHER" id="PTHR22928:SF3">
    <property type="entry name" value="TELOMERE-ASSOCIATED PROTEIN RIF1"/>
    <property type="match status" value="1"/>
</dbReference>
<dbReference type="GO" id="GO:0000781">
    <property type="term" value="C:chromosome, telomeric region"/>
    <property type="evidence" value="ECO:0007669"/>
    <property type="project" value="UniProtKB-SubCell"/>
</dbReference>
<evidence type="ECO:0000256" key="6">
    <source>
        <dbReference type="ARBA" id="ARBA00023306"/>
    </source>
</evidence>
<dbReference type="GO" id="GO:0000723">
    <property type="term" value="P:telomere maintenance"/>
    <property type="evidence" value="ECO:0007669"/>
    <property type="project" value="TreeGrafter"/>
</dbReference>